<organism evidence="3 4">
    <name type="scientific">Rhodonia placenta</name>
    <dbReference type="NCBI Taxonomy" id="104341"/>
    <lineage>
        <taxon>Eukaryota</taxon>
        <taxon>Fungi</taxon>
        <taxon>Dikarya</taxon>
        <taxon>Basidiomycota</taxon>
        <taxon>Agaricomycotina</taxon>
        <taxon>Agaricomycetes</taxon>
        <taxon>Polyporales</taxon>
        <taxon>Adustoporiaceae</taxon>
        <taxon>Rhodonia</taxon>
    </lineage>
</organism>
<keyword evidence="1" id="KW-0880">Kelch repeat</keyword>
<proteinExistence type="predicted"/>
<name>A0A8H7P3K3_9APHY</name>
<sequence length="588" mass="66414">MNNRTNLMTCCNGIAKSLVEEDREEEALEWFEEVDVLYKNARFGTRPPLFDWVDYYPKPAHIDFLVQRVTALAGASDIFLGLGNTGSATHRRVVADDIINNLPPVTDATPLNILLPEDSVRSLMQYRHPDPDIHADHELTNDALQVLGSWQKIKLSKHIAPRMGFVSFIWRSRLYVGGGIKSGTFNLYSDMWCLDLKKLNGWRELPPYPRGGGACLNLQMAVHETTAYVFNGTSVLTTFDLITETWGQLRTGFVDSSGNPGPWPLADKNLSDYSMQIVRGRLYVFGGSTKNCKMGCNFFAVLNLATRVWEHLSGAPGLPAADYDCPGPRKYLGSWVDEKDERIYVLQGMADLAASKMFNQPHAADHSYGYDDLWSWDIKGRRWRRERLVGNAPCPRTEMACTFNPRLNATLVYGGYNPGIPTLFESMGICFSFTYFADTYILNHSSSKPVWKQVLTQGFPTYRAQSTLLTDPDTGRMYLFGGYTNTDLVPSRSHARTRSFGDLWQLRVDIPGGHFEEVNISEEERNARVGPWQKCFTCGNVGPWKKCGGTCRGRAFFCDDQCLKEGWQEHKQIHTCKKNQKVSVFDST</sequence>
<keyword evidence="2" id="KW-0677">Repeat</keyword>
<gene>
    <name evidence="3" type="ORF">IEO21_04588</name>
</gene>
<reference evidence="3" key="2">
    <citation type="journal article" name="Front. Microbiol.">
        <title>Degradative Capacity of Two Strains of Rhodonia placenta: From Phenotype to Genotype.</title>
        <authorList>
            <person name="Kolle M."/>
            <person name="Horta M.A.C."/>
            <person name="Nowrousian M."/>
            <person name="Ohm R.A."/>
            <person name="Benz J.P."/>
            <person name="Pilgard A."/>
        </authorList>
    </citation>
    <scope>NUCLEOTIDE SEQUENCE</scope>
    <source>
        <strain evidence="3">FPRL280</strain>
    </source>
</reference>
<dbReference type="SUPFAM" id="SSF117281">
    <property type="entry name" value="Kelch motif"/>
    <property type="match status" value="1"/>
</dbReference>
<evidence type="ECO:0000256" key="1">
    <source>
        <dbReference type="ARBA" id="ARBA00022441"/>
    </source>
</evidence>
<dbReference type="PANTHER" id="PTHR46093:SF18">
    <property type="entry name" value="FIBRONECTIN TYPE-III DOMAIN-CONTAINING PROTEIN"/>
    <property type="match status" value="1"/>
</dbReference>
<dbReference type="PANTHER" id="PTHR46093">
    <property type="entry name" value="ACYL-COA-BINDING DOMAIN-CONTAINING PROTEIN 5"/>
    <property type="match status" value="1"/>
</dbReference>
<dbReference type="AlphaFoldDB" id="A0A8H7P3K3"/>
<reference evidence="3" key="1">
    <citation type="submission" date="2020-11" db="EMBL/GenBank/DDBJ databases">
        <authorList>
            <person name="Koelle M."/>
            <person name="Horta M.A.C."/>
            <person name="Nowrousian M."/>
            <person name="Ohm R.A."/>
            <person name="Benz P."/>
            <person name="Pilgard A."/>
        </authorList>
    </citation>
    <scope>NUCLEOTIDE SEQUENCE</scope>
    <source>
        <strain evidence="3">FPRL280</strain>
    </source>
</reference>
<protein>
    <recommendedName>
        <fullName evidence="5">MYND-type domain-containing protein</fullName>
    </recommendedName>
</protein>
<accession>A0A8H7P3K3</accession>
<evidence type="ECO:0000313" key="3">
    <source>
        <dbReference type="EMBL" id="KAF9815491.1"/>
    </source>
</evidence>
<dbReference type="InterPro" id="IPR015915">
    <property type="entry name" value="Kelch-typ_b-propeller"/>
</dbReference>
<dbReference type="Gene3D" id="2.120.10.80">
    <property type="entry name" value="Kelch-type beta propeller"/>
    <property type="match status" value="2"/>
</dbReference>
<evidence type="ECO:0008006" key="5">
    <source>
        <dbReference type="Google" id="ProtNLM"/>
    </source>
</evidence>
<comment type="caution">
    <text evidence="3">The sequence shown here is derived from an EMBL/GenBank/DDBJ whole genome shotgun (WGS) entry which is preliminary data.</text>
</comment>
<dbReference type="EMBL" id="JADOXO010000070">
    <property type="protein sequence ID" value="KAF9815491.1"/>
    <property type="molecule type" value="Genomic_DNA"/>
</dbReference>
<evidence type="ECO:0000313" key="4">
    <source>
        <dbReference type="Proteomes" id="UP000639403"/>
    </source>
</evidence>
<dbReference type="Proteomes" id="UP000639403">
    <property type="component" value="Unassembled WGS sequence"/>
</dbReference>
<evidence type="ECO:0000256" key="2">
    <source>
        <dbReference type="ARBA" id="ARBA00022737"/>
    </source>
</evidence>